<keyword evidence="2" id="KW-1185">Reference proteome</keyword>
<proteinExistence type="predicted"/>
<evidence type="ECO:0000313" key="2">
    <source>
        <dbReference type="Proteomes" id="UP001158576"/>
    </source>
</evidence>
<dbReference type="EMBL" id="OU015568">
    <property type="protein sequence ID" value="CAG5078252.1"/>
    <property type="molecule type" value="Genomic_DNA"/>
</dbReference>
<reference evidence="1 2" key="1">
    <citation type="submission" date="2021-04" db="EMBL/GenBank/DDBJ databases">
        <authorList>
            <person name="Bliznina A."/>
        </authorList>
    </citation>
    <scope>NUCLEOTIDE SEQUENCE [LARGE SCALE GENOMIC DNA]</scope>
</reference>
<accession>A0ABN7RI95</accession>
<protein>
    <submittedName>
        <fullName evidence="1">Oidioi.mRNA.OKI2018_I69.PAR.g8942.t1.cds</fullName>
    </submittedName>
</protein>
<evidence type="ECO:0000313" key="1">
    <source>
        <dbReference type="EMBL" id="CAG5078252.1"/>
    </source>
</evidence>
<gene>
    <name evidence="1" type="ORF">OKIOD_LOCUS500</name>
</gene>
<sequence length="155" mass="18051">MESGWDIVRLLGEPNGEYGIPRESACRVEKFYLGPSFQLTRPVTVTAAIISHPDHEFRNGKPHYHQMTMDRIEKNEYVLQNNQLSYDLPVIRIPMRNAYFDEKSFKNGRVQYDLFKWYIFPQAYTITLIPKNSQSVTEINCASTSDRMKQLAISP</sequence>
<dbReference type="Proteomes" id="UP001158576">
    <property type="component" value="Chromosome PAR"/>
</dbReference>
<name>A0ABN7RI95_OIKDI</name>
<organism evidence="1 2">
    <name type="scientific">Oikopleura dioica</name>
    <name type="common">Tunicate</name>
    <dbReference type="NCBI Taxonomy" id="34765"/>
    <lineage>
        <taxon>Eukaryota</taxon>
        <taxon>Metazoa</taxon>
        <taxon>Chordata</taxon>
        <taxon>Tunicata</taxon>
        <taxon>Appendicularia</taxon>
        <taxon>Copelata</taxon>
        <taxon>Oikopleuridae</taxon>
        <taxon>Oikopleura</taxon>
    </lineage>
</organism>